<dbReference type="InterPro" id="IPR008949">
    <property type="entry name" value="Isoprenoid_synthase_dom_sf"/>
</dbReference>
<keyword evidence="1 2" id="KW-0808">Transferase</keyword>
<organism evidence="2 3">
    <name type="scientific">Metabacillus herbersteinensis</name>
    <dbReference type="NCBI Taxonomy" id="283816"/>
    <lineage>
        <taxon>Bacteria</taxon>
        <taxon>Bacillati</taxon>
        <taxon>Bacillota</taxon>
        <taxon>Bacilli</taxon>
        <taxon>Bacillales</taxon>
        <taxon>Bacillaceae</taxon>
        <taxon>Metabacillus</taxon>
    </lineage>
</organism>
<dbReference type="InterPro" id="IPR033965">
    <property type="entry name" value="ComQ"/>
</dbReference>
<reference evidence="2 3" key="1">
    <citation type="submission" date="2024-09" db="EMBL/GenBank/DDBJ databases">
        <authorList>
            <person name="Sun Q."/>
            <person name="Mori K."/>
        </authorList>
    </citation>
    <scope>NUCLEOTIDE SEQUENCE [LARGE SCALE GENOMIC DNA]</scope>
    <source>
        <strain evidence="2 3">CCM 7228</strain>
    </source>
</reference>
<evidence type="ECO:0000256" key="1">
    <source>
        <dbReference type="RuleBase" id="RU004466"/>
    </source>
</evidence>
<dbReference type="CDD" id="cd00867">
    <property type="entry name" value="Trans_IPPS"/>
    <property type="match status" value="1"/>
</dbReference>
<dbReference type="SFLD" id="SFLDG01211">
    <property type="entry name" value="Competence_Regulatory_Protein"/>
    <property type="match status" value="1"/>
</dbReference>
<accession>A0ABV6GBD6</accession>
<dbReference type="EC" id="2.5.1.-" evidence="2"/>
<dbReference type="SUPFAM" id="SSF48576">
    <property type="entry name" value="Terpenoid synthases"/>
    <property type="match status" value="1"/>
</dbReference>
<dbReference type="Pfam" id="PF00348">
    <property type="entry name" value="polyprenyl_synt"/>
    <property type="match status" value="1"/>
</dbReference>
<dbReference type="InterPro" id="IPR000092">
    <property type="entry name" value="Polyprenyl_synt"/>
</dbReference>
<dbReference type="EMBL" id="JBHLVO010000003">
    <property type="protein sequence ID" value="MFC0270994.1"/>
    <property type="molecule type" value="Genomic_DNA"/>
</dbReference>
<protein>
    <submittedName>
        <fullName evidence="2">Polyprenyl synthetase family protein</fullName>
        <ecNumber evidence="2">2.5.1.-</ecNumber>
    </submittedName>
</protein>
<dbReference type="SFLD" id="SFLDS00005">
    <property type="entry name" value="Isoprenoid_Synthase_Type_I"/>
    <property type="match status" value="1"/>
</dbReference>
<gene>
    <name evidence="2" type="ORF">ACFFIX_05970</name>
</gene>
<evidence type="ECO:0000313" key="2">
    <source>
        <dbReference type="EMBL" id="MFC0270994.1"/>
    </source>
</evidence>
<name>A0ABV6GBD6_9BACI</name>
<comment type="similarity">
    <text evidence="1">Belongs to the FPP/GGPP synthase family.</text>
</comment>
<proteinExistence type="inferred from homology"/>
<evidence type="ECO:0000313" key="3">
    <source>
        <dbReference type="Proteomes" id="UP001589854"/>
    </source>
</evidence>
<dbReference type="Proteomes" id="UP001589854">
    <property type="component" value="Unassembled WGS sequence"/>
</dbReference>
<keyword evidence="3" id="KW-1185">Reference proteome</keyword>
<comment type="caution">
    <text evidence="2">The sequence shown here is derived from an EMBL/GenBank/DDBJ whole genome shotgun (WGS) entry which is preliminary data.</text>
</comment>
<sequence>MIGEKLLINSDLLKCEMTNGIAMNLANKELSDIITAFVNERKGVYFGQLTYIHYKVFGGQESEILSLAAAVELLVLSFDMFDDFEDLDNLEEPWMKIDRSIALNAATTIFTISQKMVHQLSSAAKIHIHEKFLHYSLQAMQGQHDDLQNQTSTEKECLNLMKLKSGSLIALASVCGMLLANKAHPEVEQYSLQVGIAAQTENDYRDLFNLDKNDLSAKKKTLAFLYLQKGFNEHCIEIAHYFDSGHHFNHYFKSKKEFKEKLVQTGVIHYLNVIKQIAIKKAARLIEELPLEKYQIETLKSHLIINEKTKNEER</sequence>
<dbReference type="Gene3D" id="1.10.600.10">
    <property type="entry name" value="Farnesyl Diphosphate Synthase"/>
    <property type="match status" value="1"/>
</dbReference>
<dbReference type="GO" id="GO:0016740">
    <property type="term" value="F:transferase activity"/>
    <property type="evidence" value="ECO:0007669"/>
    <property type="project" value="UniProtKB-KW"/>
</dbReference>